<dbReference type="Pfam" id="PF18962">
    <property type="entry name" value="Por_Secre_tail"/>
    <property type="match status" value="1"/>
</dbReference>
<organism evidence="4 5">
    <name type="scientific">Adhaeribacter radiodurans</name>
    <dbReference type="NCBI Taxonomy" id="2745197"/>
    <lineage>
        <taxon>Bacteria</taxon>
        <taxon>Pseudomonadati</taxon>
        <taxon>Bacteroidota</taxon>
        <taxon>Cytophagia</taxon>
        <taxon>Cytophagales</taxon>
        <taxon>Hymenobacteraceae</taxon>
        <taxon>Adhaeribacter</taxon>
    </lineage>
</organism>
<dbReference type="CDD" id="cd00102">
    <property type="entry name" value="IPT"/>
    <property type="match status" value="1"/>
</dbReference>
<feature type="domain" description="Beta-lactamase-related" evidence="1">
    <location>
        <begin position="65"/>
        <end position="404"/>
    </location>
</feature>
<dbReference type="InterPro" id="IPR001466">
    <property type="entry name" value="Beta-lactam-related"/>
</dbReference>
<feature type="domain" description="IPT/TIG" evidence="2">
    <location>
        <begin position="405"/>
        <end position="480"/>
    </location>
</feature>
<feature type="domain" description="Secretion system C-terminal sorting" evidence="3">
    <location>
        <begin position="599"/>
        <end position="676"/>
    </location>
</feature>
<dbReference type="InterPro" id="IPR012338">
    <property type="entry name" value="Beta-lactam/transpept-like"/>
</dbReference>
<dbReference type="Gene3D" id="2.60.40.10">
    <property type="entry name" value="Immunoglobulins"/>
    <property type="match status" value="2"/>
</dbReference>
<dbReference type="InterPro" id="IPR002909">
    <property type="entry name" value="IPT_dom"/>
</dbReference>
<dbReference type="KEGG" id="add:HUW48_18535"/>
<gene>
    <name evidence="4" type="ORF">HUW48_18535</name>
</gene>
<dbReference type="AlphaFoldDB" id="A0A7L7LAN9"/>
<dbReference type="Pfam" id="PF01833">
    <property type="entry name" value="TIG"/>
    <property type="match status" value="1"/>
</dbReference>
<dbReference type="RefSeq" id="WP_182412356.1">
    <property type="nucleotide sequence ID" value="NZ_CP055153.1"/>
</dbReference>
<keyword evidence="4" id="KW-0378">Hydrolase</keyword>
<dbReference type="SUPFAM" id="SSF81296">
    <property type="entry name" value="E set domains"/>
    <property type="match status" value="2"/>
</dbReference>
<evidence type="ECO:0000259" key="1">
    <source>
        <dbReference type="Pfam" id="PF00144"/>
    </source>
</evidence>
<dbReference type="PANTHER" id="PTHR43283">
    <property type="entry name" value="BETA-LACTAMASE-RELATED"/>
    <property type="match status" value="1"/>
</dbReference>
<keyword evidence="5" id="KW-1185">Reference proteome</keyword>
<dbReference type="Proteomes" id="UP000514509">
    <property type="component" value="Chromosome"/>
</dbReference>
<reference evidence="4 5" key="1">
    <citation type="submission" date="2020-08" db="EMBL/GenBank/DDBJ databases">
        <title>Adhaeribacter dokdonensis sp. nov., isolated from the rhizosphere of Elymus tsukushiensis, a plant native to the Dokdo Islands, Republic of Korea.</title>
        <authorList>
            <person name="Ghim S.Y."/>
        </authorList>
    </citation>
    <scope>NUCLEOTIDE SEQUENCE [LARGE SCALE GENOMIC DNA]</scope>
    <source>
        <strain evidence="4 5">KUDC8001</strain>
    </source>
</reference>
<dbReference type="InterPro" id="IPR050789">
    <property type="entry name" value="Diverse_Enzym_Activities"/>
</dbReference>
<evidence type="ECO:0000313" key="4">
    <source>
        <dbReference type="EMBL" id="QMU29896.1"/>
    </source>
</evidence>
<evidence type="ECO:0000313" key="5">
    <source>
        <dbReference type="Proteomes" id="UP000514509"/>
    </source>
</evidence>
<dbReference type="InterPro" id="IPR013783">
    <property type="entry name" value="Ig-like_fold"/>
</dbReference>
<evidence type="ECO:0000259" key="3">
    <source>
        <dbReference type="Pfam" id="PF18962"/>
    </source>
</evidence>
<sequence length="679" mass="74168">MKNYLYSVFRIASLFFLILSLSHLASFGQGLGHKMEARLQAALDKIQNDKAKPFVGGMSVAVKVENLAKWQGALGYAARNIDKDNNLLPGGTAFKPGTLSQIYSVTKTFTAPLVLELVKEGVFKLEDPISKYLPFGQINPRLNSKVTIHQLLAHESGYSDYAVEQQLQISVAAQPGRTWTALEAIAFTNQIFAPGTERRYSSTNYIVLGALVEVITKKPVEQHYRDRFFKPLNLESMYLGVREPLGNRGELAAPHDNLSPFNPVFAQTGQPLFPNAYTNIFRFPMTAIVSLAFTGGGIVSNAADLAEWGSALFTGRATSKETLNLMLNSFSPTPDMNGNYLGYGIKQIPRISDKEMFLGHNGDAVGYRSILVHQPERKITLAVLANFAAADPYAIAKAVYQALAPKLESFSPKQGLPGKTINIKGEGLSITTSVLFNGKKADFKIINESTIKAVVPANASSGQITVVTAGGTVLSNRSFTVQQPQITTFIPDHGEVGSSVFLVGNHLTKVKEVYFNGVKAAKVRSYFDFLVMAEVPKGATTGKIKVVLTGGGKATSSSDFRVTQSTPVIIANQKSLISEKQPTSALVTIPSPDQPLVSFPNPFKEKITFNFSLPVSQNIQVKVFNSQGKEVAFIYQGTAQANQKYQLQWKPGSQDLPGLYFMQLQTDNQVKQQKIIFTR</sequence>
<name>A0A7L7LAN9_9BACT</name>
<dbReference type="Gene3D" id="3.40.710.10">
    <property type="entry name" value="DD-peptidase/beta-lactamase superfamily"/>
    <property type="match status" value="1"/>
</dbReference>
<proteinExistence type="predicted"/>
<protein>
    <submittedName>
        <fullName evidence="4">Serine hydrolase</fullName>
    </submittedName>
</protein>
<dbReference type="SUPFAM" id="SSF56601">
    <property type="entry name" value="beta-lactamase/transpeptidase-like"/>
    <property type="match status" value="1"/>
</dbReference>
<accession>A0A7L7LAN9</accession>
<evidence type="ECO:0000259" key="2">
    <source>
        <dbReference type="Pfam" id="PF01833"/>
    </source>
</evidence>
<dbReference type="EMBL" id="CP055153">
    <property type="protein sequence ID" value="QMU29896.1"/>
    <property type="molecule type" value="Genomic_DNA"/>
</dbReference>
<dbReference type="Pfam" id="PF00144">
    <property type="entry name" value="Beta-lactamase"/>
    <property type="match status" value="1"/>
</dbReference>
<dbReference type="InterPro" id="IPR014756">
    <property type="entry name" value="Ig_E-set"/>
</dbReference>
<dbReference type="InterPro" id="IPR026444">
    <property type="entry name" value="Secre_tail"/>
</dbReference>
<dbReference type="GO" id="GO:0016787">
    <property type="term" value="F:hydrolase activity"/>
    <property type="evidence" value="ECO:0007669"/>
    <property type="project" value="UniProtKB-KW"/>
</dbReference>
<dbReference type="NCBIfam" id="TIGR04183">
    <property type="entry name" value="Por_Secre_tail"/>
    <property type="match status" value="1"/>
</dbReference>